<dbReference type="GO" id="GO:0016787">
    <property type="term" value="F:hydrolase activity"/>
    <property type="evidence" value="ECO:0007669"/>
    <property type="project" value="UniProtKB-KW"/>
</dbReference>
<dbReference type="Pfam" id="PF22527">
    <property type="entry name" value="DEXQc_Suv3"/>
    <property type="match status" value="1"/>
</dbReference>
<protein>
    <submittedName>
        <fullName evidence="6">ATP-dependent DNA helicase</fullName>
    </submittedName>
</protein>
<evidence type="ECO:0000256" key="1">
    <source>
        <dbReference type="ARBA" id="ARBA00022741"/>
    </source>
</evidence>
<keyword evidence="1" id="KW-0547">Nucleotide-binding</keyword>
<evidence type="ECO:0000256" key="2">
    <source>
        <dbReference type="ARBA" id="ARBA00022801"/>
    </source>
</evidence>
<keyword evidence="2" id="KW-0378">Hydrolase</keyword>
<feature type="domain" description="Helicase C-terminal" evidence="5">
    <location>
        <begin position="186"/>
        <end position="351"/>
    </location>
</feature>
<accession>A0A3B0U3E3</accession>
<keyword evidence="3 6" id="KW-0347">Helicase</keyword>
<dbReference type="PANTHER" id="PTHR12131">
    <property type="entry name" value="ATP-DEPENDENT RNA AND DNA HELICASE"/>
    <property type="match status" value="1"/>
</dbReference>
<evidence type="ECO:0000259" key="5">
    <source>
        <dbReference type="PROSITE" id="PS51194"/>
    </source>
</evidence>
<dbReference type="AlphaFoldDB" id="A0A3B0U3E3"/>
<evidence type="ECO:0000256" key="4">
    <source>
        <dbReference type="ARBA" id="ARBA00022840"/>
    </source>
</evidence>
<gene>
    <name evidence="6" type="ORF">MNBD_ALPHA11-430</name>
</gene>
<feature type="non-terminal residue" evidence="6">
    <location>
        <position position="823"/>
    </location>
</feature>
<dbReference type="PANTHER" id="PTHR12131:SF1">
    <property type="entry name" value="ATP-DEPENDENT RNA HELICASE SUPV3L1, MITOCHONDRIAL-RELATED"/>
    <property type="match status" value="1"/>
</dbReference>
<dbReference type="InterPro" id="IPR027417">
    <property type="entry name" value="P-loop_NTPase"/>
</dbReference>
<dbReference type="EMBL" id="UOEQ01000563">
    <property type="protein sequence ID" value="VAW24848.1"/>
    <property type="molecule type" value="Genomic_DNA"/>
</dbReference>
<evidence type="ECO:0000313" key="6">
    <source>
        <dbReference type="EMBL" id="VAW24848.1"/>
    </source>
</evidence>
<dbReference type="GO" id="GO:0005524">
    <property type="term" value="F:ATP binding"/>
    <property type="evidence" value="ECO:0007669"/>
    <property type="project" value="UniProtKB-KW"/>
</dbReference>
<dbReference type="InterPro" id="IPR055206">
    <property type="entry name" value="DEXQc_SUV3"/>
</dbReference>
<keyword evidence="4" id="KW-0067">ATP-binding</keyword>
<dbReference type="SUPFAM" id="SSF52540">
    <property type="entry name" value="P-loop containing nucleoside triphosphate hydrolases"/>
    <property type="match status" value="2"/>
</dbReference>
<organism evidence="6">
    <name type="scientific">hydrothermal vent metagenome</name>
    <dbReference type="NCBI Taxonomy" id="652676"/>
    <lineage>
        <taxon>unclassified sequences</taxon>
        <taxon>metagenomes</taxon>
        <taxon>ecological metagenomes</taxon>
    </lineage>
</organism>
<evidence type="ECO:0000256" key="3">
    <source>
        <dbReference type="ARBA" id="ARBA00022806"/>
    </source>
</evidence>
<sequence length="823" mass="91880">MHVRMIRFSDFSQMQNFSSKSSVGPNFSAQGLISPNQNVKAVLGPTNTGKTHYAIERMLAYSSGIIGLPLRLLAREVYEKICQRVGSHSVALITGEERIIPKKTRYWIATVEAMPQDIPCEFVAIDEIQMASDFDRGHIFTQRILTMRGISETLLLGASTMAPILKSLLGPIEIIERPRLSLLQYAGSKKITRVPPRTAIIAFSASEVYAIAELVRRQRGGAAIVMGALSPRTRNAQVEMYQNGDVDILVATDAIGMGLNLDIEHVAFSSDHKFDGRQTRPLTPAEMGQIAGRAGRHLNDGTFGVTGHAAPLENEMVERLHNHDFDPVKILQWRNPKLDFSSVAALLNSLDMTPDNKKLTRVPTNTDQKALENLRHNGVSDLAKDQKQAQLLWECCQIPDFPNISPNQHAQMVTSVFTDMISCATISRRWFAEQVNFCDNITGDIDALSNRIKQIRTWTFIANKKDWLNEQEYWQHKTRDIENRLSDALHERLMRRFVDKRTSILIRHLKDKQMSEPEINSKGEILIEGHLIGSIEGFRFKLAKSETENDNKSARSAAASAIAPQILHRARTLIATPNDKIVLTSDGFLRWKGEIVAELAEGDEIFSPRILVLADESLGGKELEQVEDRLNLWMRHTINTQLEQILALRDPADLEGGARGIAFQLLENLGILPRAKVAAEIKALEQEERAKLRKYGVRFGAYHIYLPLTLKPAPRELALILFALKNGGLRQPGVSDIPAITLSGRTSFAIDPEVNKALYEIAGFKVTDRRAVRVDILERLADLIRPLISFDPARHHGTPPEGAAKRNGFQVTVQMTSLLGCAG</sequence>
<dbReference type="Pfam" id="PF00271">
    <property type="entry name" value="Helicase_C"/>
    <property type="match status" value="1"/>
</dbReference>
<dbReference type="Gene3D" id="3.40.50.300">
    <property type="entry name" value="P-loop containing nucleotide triphosphate hydrolases"/>
    <property type="match status" value="2"/>
</dbReference>
<dbReference type="InterPro" id="IPR001650">
    <property type="entry name" value="Helicase_C-like"/>
</dbReference>
<name>A0A3B0U3E3_9ZZZZ</name>
<reference evidence="6" key="1">
    <citation type="submission" date="2018-06" db="EMBL/GenBank/DDBJ databases">
        <authorList>
            <person name="Zhirakovskaya E."/>
        </authorList>
    </citation>
    <scope>NUCLEOTIDE SEQUENCE</scope>
</reference>
<dbReference type="PROSITE" id="PS51194">
    <property type="entry name" value="HELICASE_CTER"/>
    <property type="match status" value="1"/>
</dbReference>
<proteinExistence type="predicted"/>
<dbReference type="SMART" id="SM00490">
    <property type="entry name" value="HELICc"/>
    <property type="match status" value="1"/>
</dbReference>
<dbReference type="InterPro" id="IPR050699">
    <property type="entry name" value="RNA-DNA_Helicase"/>
</dbReference>
<dbReference type="GO" id="GO:0004386">
    <property type="term" value="F:helicase activity"/>
    <property type="evidence" value="ECO:0007669"/>
    <property type="project" value="UniProtKB-KW"/>
</dbReference>